<dbReference type="AlphaFoldDB" id="A0A816L410"/>
<sequence>MRVFKQVLRVYQVSCTKNKNFFKFLVEKLLTLSGSLWSSENRTSARRCAKASILQLDDVTLLKRLVQNQGGFSDLKPEEYYD</sequence>
<accession>A0A816L410</accession>
<gene>
    <name evidence="1" type="ORF">DARMORV10_C05P39500.1</name>
</gene>
<evidence type="ECO:0000313" key="1">
    <source>
        <dbReference type="EMBL" id="CAF1930831.1"/>
    </source>
</evidence>
<reference evidence="1" key="1">
    <citation type="submission" date="2021-01" db="EMBL/GenBank/DDBJ databases">
        <authorList>
            <consortium name="Genoscope - CEA"/>
            <person name="William W."/>
        </authorList>
    </citation>
    <scope>NUCLEOTIDE SEQUENCE</scope>
</reference>
<dbReference type="Proteomes" id="UP001295469">
    <property type="component" value="Chromosome C05"/>
</dbReference>
<organism evidence="1">
    <name type="scientific">Brassica napus</name>
    <name type="common">Rape</name>
    <dbReference type="NCBI Taxonomy" id="3708"/>
    <lineage>
        <taxon>Eukaryota</taxon>
        <taxon>Viridiplantae</taxon>
        <taxon>Streptophyta</taxon>
        <taxon>Embryophyta</taxon>
        <taxon>Tracheophyta</taxon>
        <taxon>Spermatophyta</taxon>
        <taxon>Magnoliopsida</taxon>
        <taxon>eudicotyledons</taxon>
        <taxon>Gunneridae</taxon>
        <taxon>Pentapetalae</taxon>
        <taxon>rosids</taxon>
        <taxon>malvids</taxon>
        <taxon>Brassicales</taxon>
        <taxon>Brassicaceae</taxon>
        <taxon>Brassiceae</taxon>
        <taxon>Brassica</taxon>
    </lineage>
</organism>
<proteinExistence type="predicted"/>
<dbReference type="SMR" id="A0A816L410"/>
<name>A0A816L410_BRANA</name>
<dbReference type="EMBL" id="HG994369">
    <property type="protein sequence ID" value="CAF1930831.1"/>
    <property type="molecule type" value="Genomic_DNA"/>
</dbReference>
<protein>
    <submittedName>
        <fullName evidence="1">(rape) hypothetical protein</fullName>
    </submittedName>
</protein>